<name>A0A917QRN0_9ACTN</name>
<dbReference type="Proteomes" id="UP000637788">
    <property type="component" value="Unassembled WGS sequence"/>
</dbReference>
<protein>
    <submittedName>
        <fullName evidence="1">Uncharacterized protein</fullName>
    </submittedName>
</protein>
<sequence length="80" mass="8717">MFSRAVLNLLRTIAENDTGDGVLFISAPRGRWQMDGTSYTVNDRTFHPLTARDFIDIGDGRTDPVKVTAAGRAYLAGGTQ</sequence>
<gene>
    <name evidence="1" type="ORF">GCM10010094_28460</name>
</gene>
<accession>A0A917QRN0</accession>
<keyword evidence="2" id="KW-1185">Reference proteome</keyword>
<dbReference type="EMBL" id="BMPQ01000005">
    <property type="protein sequence ID" value="GGK65713.1"/>
    <property type="molecule type" value="Genomic_DNA"/>
</dbReference>
<comment type="caution">
    <text evidence="1">The sequence shown here is derived from an EMBL/GenBank/DDBJ whole genome shotgun (WGS) entry which is preliminary data.</text>
</comment>
<dbReference type="RefSeq" id="WP_189322198.1">
    <property type="nucleotide sequence ID" value="NZ_BMPQ01000005.1"/>
</dbReference>
<reference evidence="1" key="1">
    <citation type="journal article" date="2014" name="Int. J. Syst. Evol. Microbiol.">
        <title>Complete genome sequence of Corynebacterium casei LMG S-19264T (=DSM 44701T), isolated from a smear-ripened cheese.</title>
        <authorList>
            <consortium name="US DOE Joint Genome Institute (JGI-PGF)"/>
            <person name="Walter F."/>
            <person name="Albersmeier A."/>
            <person name="Kalinowski J."/>
            <person name="Ruckert C."/>
        </authorList>
    </citation>
    <scope>NUCLEOTIDE SEQUENCE</scope>
    <source>
        <strain evidence="1">JCM 3035</strain>
    </source>
</reference>
<organism evidence="1 2">
    <name type="scientific">Streptomyces flaveus</name>
    <dbReference type="NCBI Taxonomy" id="66370"/>
    <lineage>
        <taxon>Bacteria</taxon>
        <taxon>Bacillati</taxon>
        <taxon>Actinomycetota</taxon>
        <taxon>Actinomycetes</taxon>
        <taxon>Kitasatosporales</taxon>
        <taxon>Streptomycetaceae</taxon>
        <taxon>Streptomyces</taxon>
        <taxon>Streptomyces aurantiacus group</taxon>
    </lineage>
</organism>
<proteinExistence type="predicted"/>
<evidence type="ECO:0000313" key="2">
    <source>
        <dbReference type="Proteomes" id="UP000637788"/>
    </source>
</evidence>
<dbReference type="AlphaFoldDB" id="A0A917QRN0"/>
<evidence type="ECO:0000313" key="1">
    <source>
        <dbReference type="EMBL" id="GGK65713.1"/>
    </source>
</evidence>
<reference evidence="1" key="2">
    <citation type="submission" date="2020-09" db="EMBL/GenBank/DDBJ databases">
        <authorList>
            <person name="Sun Q."/>
            <person name="Ohkuma M."/>
        </authorList>
    </citation>
    <scope>NUCLEOTIDE SEQUENCE</scope>
    <source>
        <strain evidence="1">JCM 3035</strain>
    </source>
</reference>